<protein>
    <submittedName>
        <fullName evidence="1">Uncharacterized protein</fullName>
    </submittedName>
</protein>
<sequence>MDLIANDDNDPGVIILDLELVVILKRLKSVNLVSDQERDPTEISMTRPESVVDSRRWPYPVEEMISPSHLNLLRNLPCSWSLLASLARAFFSDSGSWKNSVPTSFSCPISSGGIPWLTTWKMPHSSLAFTTARATRSSFGLLRSTTGISSKAEIVSTVSFH</sequence>
<name>A0A8S9ISF4_BRACR</name>
<organism evidence="1">
    <name type="scientific">Brassica cretica</name>
    <name type="common">Mustard</name>
    <dbReference type="NCBI Taxonomy" id="69181"/>
    <lineage>
        <taxon>Eukaryota</taxon>
        <taxon>Viridiplantae</taxon>
        <taxon>Streptophyta</taxon>
        <taxon>Embryophyta</taxon>
        <taxon>Tracheophyta</taxon>
        <taxon>Spermatophyta</taxon>
        <taxon>Magnoliopsida</taxon>
        <taxon>eudicotyledons</taxon>
        <taxon>Gunneridae</taxon>
        <taxon>Pentapetalae</taxon>
        <taxon>rosids</taxon>
        <taxon>malvids</taxon>
        <taxon>Brassicales</taxon>
        <taxon>Brassicaceae</taxon>
        <taxon>Brassiceae</taxon>
        <taxon>Brassica</taxon>
    </lineage>
</organism>
<gene>
    <name evidence="1" type="ORF">F2Q70_00000550</name>
</gene>
<dbReference type="AlphaFoldDB" id="A0A8S9ISF4"/>
<accession>A0A8S9ISF4</accession>
<dbReference type="EMBL" id="QGKY02001015">
    <property type="protein sequence ID" value="KAF2572960.1"/>
    <property type="molecule type" value="Genomic_DNA"/>
</dbReference>
<evidence type="ECO:0000313" key="1">
    <source>
        <dbReference type="EMBL" id="KAF2572960.1"/>
    </source>
</evidence>
<reference evidence="1" key="1">
    <citation type="submission" date="2019-12" db="EMBL/GenBank/DDBJ databases">
        <title>Genome sequencing and annotation of Brassica cretica.</title>
        <authorList>
            <person name="Studholme D.J."/>
            <person name="Sarris P.F."/>
        </authorList>
    </citation>
    <scope>NUCLEOTIDE SEQUENCE</scope>
    <source>
        <strain evidence="1">PFS-102/07</strain>
        <tissue evidence="1">Leaf</tissue>
    </source>
</reference>
<proteinExistence type="predicted"/>
<comment type="caution">
    <text evidence="1">The sequence shown here is derived from an EMBL/GenBank/DDBJ whole genome shotgun (WGS) entry which is preliminary data.</text>
</comment>